<dbReference type="Proteomes" id="UP001501371">
    <property type="component" value="Unassembled WGS sequence"/>
</dbReference>
<evidence type="ECO:0000313" key="1">
    <source>
        <dbReference type="EMBL" id="GAA1168106.1"/>
    </source>
</evidence>
<protein>
    <submittedName>
        <fullName evidence="1">SAM-dependent methyltransferase</fullName>
    </submittedName>
</protein>
<dbReference type="GO" id="GO:0008168">
    <property type="term" value="F:methyltransferase activity"/>
    <property type="evidence" value="ECO:0007669"/>
    <property type="project" value="UniProtKB-KW"/>
</dbReference>
<keyword evidence="1" id="KW-0808">Transferase</keyword>
<gene>
    <name evidence="1" type="ORF">GCM10009654_26580</name>
</gene>
<sequence length="267" mass="29729">MASDGNGSNRIDTSRPHPARMYDYYLGGKDSYLVDREAAEQVVSLYPGIKEGAWLNRAFMHRAARRLAGLGVRQFLDIGTGIPTEPNLHQTVQRVAPAARVMYTDYDPIVLRHAEALLRGTPEGRIEYVEADVREPAKILAAAREFFDFEQPVALSLVALLHFVSDEYDPIGIVNELLTPMAPGSYVVLSHVTGDFEPEIWARIVDIYRNAGTPAQVRSREEFLRFFDGLELLEPGVTVGPLWHPEPGSVKSGDEKLPLYVGVARKN</sequence>
<dbReference type="EMBL" id="BAAAKV010000020">
    <property type="protein sequence ID" value="GAA1168106.1"/>
    <property type="molecule type" value="Genomic_DNA"/>
</dbReference>
<reference evidence="1 2" key="1">
    <citation type="journal article" date="2019" name="Int. J. Syst. Evol. Microbiol.">
        <title>The Global Catalogue of Microorganisms (GCM) 10K type strain sequencing project: providing services to taxonomists for standard genome sequencing and annotation.</title>
        <authorList>
            <consortium name="The Broad Institute Genomics Platform"/>
            <consortium name="The Broad Institute Genome Sequencing Center for Infectious Disease"/>
            <person name="Wu L."/>
            <person name="Ma J."/>
        </authorList>
    </citation>
    <scope>NUCLEOTIDE SEQUENCE [LARGE SCALE GENOMIC DNA]</scope>
    <source>
        <strain evidence="1 2">JCM 12696</strain>
    </source>
</reference>
<organism evidence="1 2">
    <name type="scientific">Streptomyces hebeiensis</name>
    <dbReference type="NCBI Taxonomy" id="229486"/>
    <lineage>
        <taxon>Bacteria</taxon>
        <taxon>Bacillati</taxon>
        <taxon>Actinomycetota</taxon>
        <taxon>Actinomycetes</taxon>
        <taxon>Kitasatosporales</taxon>
        <taxon>Streptomycetaceae</taxon>
        <taxon>Streptomyces</taxon>
    </lineage>
</organism>
<keyword evidence="1" id="KW-0489">Methyltransferase</keyword>
<dbReference type="Gene3D" id="3.40.50.150">
    <property type="entry name" value="Vaccinia Virus protein VP39"/>
    <property type="match status" value="1"/>
</dbReference>
<dbReference type="Pfam" id="PF04672">
    <property type="entry name" value="Methyltransf_19"/>
    <property type="match status" value="1"/>
</dbReference>
<name>A0ABN1UTX6_9ACTN</name>
<accession>A0ABN1UTX6</accession>
<dbReference type="SUPFAM" id="SSF53335">
    <property type="entry name" value="S-adenosyl-L-methionine-dependent methyltransferases"/>
    <property type="match status" value="1"/>
</dbReference>
<dbReference type="RefSeq" id="WP_344274937.1">
    <property type="nucleotide sequence ID" value="NZ_BAAAKV010000020.1"/>
</dbReference>
<keyword evidence="2" id="KW-1185">Reference proteome</keyword>
<dbReference type="CDD" id="cd02440">
    <property type="entry name" value="AdoMet_MTases"/>
    <property type="match status" value="1"/>
</dbReference>
<proteinExistence type="predicted"/>
<dbReference type="InterPro" id="IPR006764">
    <property type="entry name" value="SAM_dep_MeTrfase_SAV2177_type"/>
</dbReference>
<dbReference type="PIRSF" id="PIRSF017393">
    <property type="entry name" value="MTase_SAV2177"/>
    <property type="match status" value="1"/>
</dbReference>
<dbReference type="InterPro" id="IPR029063">
    <property type="entry name" value="SAM-dependent_MTases_sf"/>
</dbReference>
<dbReference type="GO" id="GO:0032259">
    <property type="term" value="P:methylation"/>
    <property type="evidence" value="ECO:0007669"/>
    <property type="project" value="UniProtKB-KW"/>
</dbReference>
<comment type="caution">
    <text evidence="1">The sequence shown here is derived from an EMBL/GenBank/DDBJ whole genome shotgun (WGS) entry which is preliminary data.</text>
</comment>
<evidence type="ECO:0000313" key="2">
    <source>
        <dbReference type="Proteomes" id="UP001501371"/>
    </source>
</evidence>